<proteinExistence type="predicted"/>
<protein>
    <recommendedName>
        <fullName evidence="3">Acyl carrier protein phosphodiesterase</fullName>
    </recommendedName>
</protein>
<evidence type="ECO:0008006" key="3">
    <source>
        <dbReference type="Google" id="ProtNLM"/>
    </source>
</evidence>
<comment type="caution">
    <text evidence="1">The sequence shown here is derived from an EMBL/GenBank/DDBJ whole genome shotgun (WGS) entry which is preliminary data.</text>
</comment>
<name>A0ABW4ZG25_9SPHI</name>
<sequence>MNFLSHFYFDRDTEDSHQVIGMVLPDLLKNANKKWSIRPEKHATEYQDQALKNLYRGWQRHISVDKHFHCSEFFIFHTQTMRTAMAPFLETSPARPSFVAHIALELMLDSLLLTEKSLSTSPFYTHLIKADKDVLANFLLINNLSDTVIFFSFLEEFIDARYLNTYSNPKEIVYALHRICMRVWDNPFNETQKLQLTSMLIDYQERLKEDFMQIFNEIEERLAREGDF</sequence>
<dbReference type="RefSeq" id="WP_255905288.1">
    <property type="nucleotide sequence ID" value="NZ_JAFMZO010000005.1"/>
</dbReference>
<reference evidence="2" key="1">
    <citation type="journal article" date="2019" name="Int. J. Syst. Evol. Microbiol.">
        <title>The Global Catalogue of Microorganisms (GCM) 10K type strain sequencing project: providing services to taxonomists for standard genome sequencing and annotation.</title>
        <authorList>
            <consortium name="The Broad Institute Genomics Platform"/>
            <consortium name="The Broad Institute Genome Sequencing Center for Infectious Disease"/>
            <person name="Wu L."/>
            <person name="Ma J."/>
        </authorList>
    </citation>
    <scope>NUCLEOTIDE SEQUENCE [LARGE SCALE GENOMIC DNA]</scope>
    <source>
        <strain evidence="2">KCTC 42217</strain>
    </source>
</reference>
<accession>A0ABW4ZG25</accession>
<evidence type="ECO:0000313" key="1">
    <source>
        <dbReference type="EMBL" id="MFD2160983.1"/>
    </source>
</evidence>
<keyword evidence="2" id="KW-1185">Reference proteome</keyword>
<evidence type="ECO:0000313" key="2">
    <source>
        <dbReference type="Proteomes" id="UP001597387"/>
    </source>
</evidence>
<organism evidence="1 2">
    <name type="scientific">Paradesertivirga mongoliensis</name>
    <dbReference type="NCBI Taxonomy" id="2100740"/>
    <lineage>
        <taxon>Bacteria</taxon>
        <taxon>Pseudomonadati</taxon>
        <taxon>Bacteroidota</taxon>
        <taxon>Sphingobacteriia</taxon>
        <taxon>Sphingobacteriales</taxon>
        <taxon>Sphingobacteriaceae</taxon>
        <taxon>Paradesertivirga</taxon>
    </lineage>
</organism>
<dbReference type="EMBL" id="JBHUHZ010000001">
    <property type="protein sequence ID" value="MFD2160983.1"/>
    <property type="molecule type" value="Genomic_DNA"/>
</dbReference>
<gene>
    <name evidence="1" type="ORF">ACFSJU_01165</name>
</gene>
<dbReference type="Proteomes" id="UP001597387">
    <property type="component" value="Unassembled WGS sequence"/>
</dbReference>